<dbReference type="STRING" id="8496.A0A151P717"/>
<dbReference type="eggNOG" id="KOG4279">
    <property type="taxonomic scope" value="Eukaryota"/>
</dbReference>
<proteinExistence type="predicted"/>
<evidence type="ECO:0000313" key="3">
    <source>
        <dbReference type="EMBL" id="KYO44525.1"/>
    </source>
</evidence>
<sequence length="220" mass="24104">MFALDNLMGQAVQAALTLLLTELGLTARVQGKKDVEEASNEEEEEEQEQEQEQEETKSQPATTGSEGALRPGGDASPGAQTNPPGTSLLMAQLRHLHVETGRLLQELVQKEQEWQGLVRRALQAARQDANTGRRSLPVVVSAPCQAQPPDPLLVDWLQHHSVDRDTTETLLAHGFTLHDLLTCATRDDLLYTGIRGGLVCRLWAAILEHRRAVLAQKGAD</sequence>
<keyword evidence="4" id="KW-1185">Reference proteome</keyword>
<comment type="caution">
    <text evidence="3">The sequence shown here is derived from an EMBL/GenBank/DDBJ whole genome shotgun (WGS) entry which is preliminary data.</text>
</comment>
<feature type="region of interest" description="Disordered" evidence="1">
    <location>
        <begin position="31"/>
        <end position="86"/>
    </location>
</feature>
<keyword evidence="2" id="KW-0732">Signal</keyword>
<reference evidence="3 4" key="1">
    <citation type="journal article" date="2012" name="Genome Biol.">
        <title>Sequencing three crocodilian genomes to illuminate the evolution of archosaurs and amniotes.</title>
        <authorList>
            <person name="St John J.A."/>
            <person name="Braun E.L."/>
            <person name="Isberg S.R."/>
            <person name="Miles L.G."/>
            <person name="Chong A.Y."/>
            <person name="Gongora J."/>
            <person name="Dalzell P."/>
            <person name="Moran C."/>
            <person name="Bed'hom B."/>
            <person name="Abzhanov A."/>
            <person name="Burgess S.C."/>
            <person name="Cooksey A.M."/>
            <person name="Castoe T.A."/>
            <person name="Crawford N.G."/>
            <person name="Densmore L.D."/>
            <person name="Drew J.C."/>
            <person name="Edwards S.V."/>
            <person name="Faircloth B.C."/>
            <person name="Fujita M.K."/>
            <person name="Greenwold M.J."/>
            <person name="Hoffmann F.G."/>
            <person name="Howard J.M."/>
            <person name="Iguchi T."/>
            <person name="Janes D.E."/>
            <person name="Khan S.Y."/>
            <person name="Kohno S."/>
            <person name="de Koning A.J."/>
            <person name="Lance S.L."/>
            <person name="McCarthy F.M."/>
            <person name="McCormack J.E."/>
            <person name="Merchant M.E."/>
            <person name="Peterson D.G."/>
            <person name="Pollock D.D."/>
            <person name="Pourmand N."/>
            <person name="Raney B.J."/>
            <person name="Roessler K.A."/>
            <person name="Sanford J.R."/>
            <person name="Sawyer R.H."/>
            <person name="Schmidt C.J."/>
            <person name="Triplett E.W."/>
            <person name="Tuberville T.D."/>
            <person name="Venegas-Anaya M."/>
            <person name="Howard J.T."/>
            <person name="Jarvis E.D."/>
            <person name="Guillette L.J.Jr."/>
            <person name="Glenn T.C."/>
            <person name="Green R.E."/>
            <person name="Ray D.A."/>
        </authorList>
    </citation>
    <scope>NUCLEOTIDE SEQUENCE [LARGE SCALE GENOMIC DNA]</scope>
    <source>
        <strain evidence="3">KSC_2009_1</strain>
    </source>
</reference>
<feature type="signal peptide" evidence="2">
    <location>
        <begin position="1"/>
        <end position="31"/>
    </location>
</feature>
<dbReference type="InterPro" id="IPR013761">
    <property type="entry name" value="SAM/pointed_sf"/>
</dbReference>
<evidence type="ECO:0000256" key="2">
    <source>
        <dbReference type="SAM" id="SignalP"/>
    </source>
</evidence>
<organism evidence="3 4">
    <name type="scientific">Alligator mississippiensis</name>
    <name type="common">American alligator</name>
    <dbReference type="NCBI Taxonomy" id="8496"/>
    <lineage>
        <taxon>Eukaryota</taxon>
        <taxon>Metazoa</taxon>
        <taxon>Chordata</taxon>
        <taxon>Craniata</taxon>
        <taxon>Vertebrata</taxon>
        <taxon>Euteleostomi</taxon>
        <taxon>Archelosauria</taxon>
        <taxon>Archosauria</taxon>
        <taxon>Crocodylia</taxon>
        <taxon>Alligatoridae</taxon>
        <taxon>Alligatorinae</taxon>
        <taxon>Alligator</taxon>
    </lineage>
</organism>
<dbReference type="GO" id="GO:0016301">
    <property type="term" value="F:kinase activity"/>
    <property type="evidence" value="ECO:0007669"/>
    <property type="project" value="UniProtKB-KW"/>
</dbReference>
<dbReference type="SUPFAM" id="SSF47769">
    <property type="entry name" value="SAM/Pointed domain"/>
    <property type="match status" value="1"/>
</dbReference>
<protein>
    <submittedName>
        <fullName evidence="3">Mitogen-activated protein kinase kinase kinase 6-like</fullName>
    </submittedName>
</protein>
<dbReference type="Proteomes" id="UP000050525">
    <property type="component" value="Unassembled WGS sequence"/>
</dbReference>
<dbReference type="OrthoDB" id="275301at2759"/>
<evidence type="ECO:0000256" key="1">
    <source>
        <dbReference type="SAM" id="MobiDB-lite"/>
    </source>
</evidence>
<gene>
    <name evidence="3" type="ORF">Y1Q_0006871</name>
</gene>
<name>A0A151P717_ALLMI</name>
<dbReference type="AlphaFoldDB" id="A0A151P717"/>
<evidence type="ECO:0000313" key="4">
    <source>
        <dbReference type="Proteomes" id="UP000050525"/>
    </source>
</evidence>
<feature type="chain" id="PRO_5007586760" evidence="2">
    <location>
        <begin position="32"/>
        <end position="220"/>
    </location>
</feature>
<accession>A0A151P717</accession>
<feature type="compositionally biased region" description="Acidic residues" evidence="1">
    <location>
        <begin position="37"/>
        <end position="53"/>
    </location>
</feature>
<dbReference type="EMBL" id="AKHW03000736">
    <property type="protein sequence ID" value="KYO44525.1"/>
    <property type="molecule type" value="Genomic_DNA"/>
</dbReference>
<dbReference type="KEGG" id="amj:102574455"/>